<evidence type="ECO:0000313" key="3">
    <source>
        <dbReference type="EMBL" id="CAD7272167.1"/>
    </source>
</evidence>
<feature type="domain" description="Ig-like" evidence="2">
    <location>
        <begin position="17"/>
        <end position="167"/>
    </location>
</feature>
<dbReference type="PANTHER" id="PTHR23279">
    <property type="entry name" value="DEFECTIVE PROBOSCIS EXTENSION RESPONSE DPR -RELATED"/>
    <property type="match status" value="1"/>
</dbReference>
<dbReference type="GO" id="GO:0032589">
    <property type="term" value="C:neuron projection membrane"/>
    <property type="evidence" value="ECO:0007669"/>
    <property type="project" value="TreeGrafter"/>
</dbReference>
<feature type="compositionally biased region" description="Polar residues" evidence="1">
    <location>
        <begin position="1"/>
        <end position="12"/>
    </location>
</feature>
<dbReference type="EMBL" id="CAJPEX010000007">
    <property type="protein sequence ID" value="CAG0912319.1"/>
    <property type="molecule type" value="Genomic_DNA"/>
</dbReference>
<organism evidence="3">
    <name type="scientific">Notodromas monacha</name>
    <dbReference type="NCBI Taxonomy" id="399045"/>
    <lineage>
        <taxon>Eukaryota</taxon>
        <taxon>Metazoa</taxon>
        <taxon>Ecdysozoa</taxon>
        <taxon>Arthropoda</taxon>
        <taxon>Crustacea</taxon>
        <taxon>Oligostraca</taxon>
        <taxon>Ostracoda</taxon>
        <taxon>Podocopa</taxon>
        <taxon>Podocopida</taxon>
        <taxon>Cypridocopina</taxon>
        <taxon>Cypridoidea</taxon>
        <taxon>Cyprididae</taxon>
        <taxon>Notodromas</taxon>
    </lineage>
</organism>
<name>A0A7R9G8Z8_9CRUS</name>
<dbReference type="SMART" id="SM00409">
    <property type="entry name" value="IG"/>
    <property type="match status" value="2"/>
</dbReference>
<dbReference type="InterPro" id="IPR037448">
    <property type="entry name" value="Zig-8"/>
</dbReference>
<evidence type="ECO:0000313" key="4">
    <source>
        <dbReference type="Proteomes" id="UP000678499"/>
    </source>
</evidence>
<dbReference type="CDD" id="cd00096">
    <property type="entry name" value="Ig"/>
    <property type="match status" value="1"/>
</dbReference>
<keyword evidence="4" id="KW-1185">Reference proteome</keyword>
<dbReference type="SUPFAM" id="SSF48726">
    <property type="entry name" value="Immunoglobulin"/>
    <property type="match status" value="2"/>
</dbReference>
<feature type="region of interest" description="Disordered" evidence="1">
    <location>
        <begin position="67"/>
        <end position="90"/>
    </location>
</feature>
<dbReference type="OrthoDB" id="8049355at2759"/>
<dbReference type="InterPro" id="IPR007110">
    <property type="entry name" value="Ig-like_dom"/>
</dbReference>
<reference evidence="3" key="1">
    <citation type="submission" date="2020-11" db="EMBL/GenBank/DDBJ databases">
        <authorList>
            <person name="Tran Van P."/>
        </authorList>
    </citation>
    <scope>NUCLEOTIDE SEQUENCE</scope>
</reference>
<dbReference type="InterPro" id="IPR036179">
    <property type="entry name" value="Ig-like_dom_sf"/>
</dbReference>
<dbReference type="InterPro" id="IPR003599">
    <property type="entry name" value="Ig_sub"/>
</dbReference>
<dbReference type="PROSITE" id="PS50835">
    <property type="entry name" value="IG_LIKE"/>
    <property type="match status" value="2"/>
</dbReference>
<feature type="domain" description="Ig-like" evidence="2">
    <location>
        <begin position="171"/>
        <end position="265"/>
    </location>
</feature>
<dbReference type="AlphaFoldDB" id="A0A7R9G8Z8"/>
<dbReference type="InterPro" id="IPR013783">
    <property type="entry name" value="Ig-like_fold"/>
</dbReference>
<feature type="region of interest" description="Disordered" evidence="1">
    <location>
        <begin position="1"/>
        <end position="22"/>
    </location>
</feature>
<sequence>MSNAATAGTVSTENKEPEFHESTPTNITAQLGSQVFLPCKVINLGDRSLVTPEVRLTRKVSREVLRSSRAGQEEIASRKSTTSRPVVRNYPHPSGSVNVVSWLRSRDQHILAVGDFKYVADDRFRAFYSTVTETWMLQIKYVKKMDAGSYECQLPTTPKKSHRLDVNVIVPHVQIVGGPEIYVKSDNRLNLRCRITKCIEPMELVEWYKDTRRISVTSNRLRIVYDKQLSEDGSATSTLEISKAVKSDSGVYSCKPSHLESSNVTVTVVNVPAFPPRGTKCSPYQDLDEGRVKGRVNSASGRGIVANPDRQGFIFRYRSSGKESTLSEIVFQGTLQRVPRKNVLVTILRDPVCREDGDFQR</sequence>
<dbReference type="Proteomes" id="UP000678499">
    <property type="component" value="Unassembled WGS sequence"/>
</dbReference>
<feature type="compositionally biased region" description="Basic and acidic residues" evidence="1">
    <location>
        <begin position="67"/>
        <end position="77"/>
    </location>
</feature>
<accession>A0A7R9G8Z8</accession>
<dbReference type="EMBL" id="OA882044">
    <property type="protein sequence ID" value="CAD7272167.1"/>
    <property type="molecule type" value="Genomic_DNA"/>
</dbReference>
<dbReference type="Pfam" id="PF13927">
    <property type="entry name" value="Ig_3"/>
    <property type="match status" value="1"/>
</dbReference>
<proteinExistence type="predicted"/>
<dbReference type="Gene3D" id="2.60.40.10">
    <property type="entry name" value="Immunoglobulins"/>
    <property type="match status" value="2"/>
</dbReference>
<evidence type="ECO:0000256" key="1">
    <source>
        <dbReference type="SAM" id="MobiDB-lite"/>
    </source>
</evidence>
<evidence type="ECO:0000259" key="2">
    <source>
        <dbReference type="PROSITE" id="PS50835"/>
    </source>
</evidence>
<protein>
    <recommendedName>
        <fullName evidence="2">Ig-like domain-containing protein</fullName>
    </recommendedName>
</protein>
<dbReference type="PANTHER" id="PTHR23279:SF21">
    <property type="entry name" value="DEFECTIVE PROBOSCIS EXTENSION RESPONSE 11, ISOFORM B-RELATED"/>
    <property type="match status" value="1"/>
</dbReference>
<gene>
    <name evidence="3" type="ORF">NMOB1V02_LOCUS112</name>
</gene>
<dbReference type="GO" id="GO:0050808">
    <property type="term" value="P:synapse organization"/>
    <property type="evidence" value="ECO:0007669"/>
    <property type="project" value="TreeGrafter"/>
</dbReference>